<reference evidence="1 2" key="1">
    <citation type="submission" date="2020-06" db="EMBL/GenBank/DDBJ databases">
        <title>Rheinheimera sp. nov., a marine bacterium isolated from coastal.</title>
        <authorList>
            <person name="Yu Q."/>
            <person name="Qi Y."/>
            <person name="Pu J."/>
        </authorList>
    </citation>
    <scope>NUCLEOTIDE SEQUENCE [LARGE SCALE GENOMIC DNA]</scope>
    <source>
        <strain evidence="1 2">YQF-2</strain>
    </source>
</reference>
<evidence type="ECO:0000313" key="1">
    <source>
        <dbReference type="EMBL" id="NRQ43654.1"/>
    </source>
</evidence>
<dbReference type="Proteomes" id="UP000523161">
    <property type="component" value="Unassembled WGS sequence"/>
</dbReference>
<dbReference type="AlphaFoldDB" id="A0A7Y5AST5"/>
<comment type="caution">
    <text evidence="1">The sequence shown here is derived from an EMBL/GenBank/DDBJ whole genome shotgun (WGS) entry which is preliminary data.</text>
</comment>
<dbReference type="EMBL" id="JABSOD010000015">
    <property type="protein sequence ID" value="NRQ43654.1"/>
    <property type="molecule type" value="Genomic_DNA"/>
</dbReference>
<sequence>MDRDNDMDVKETQNSRRAFLFKAGLASLPLLMSFKSKATWGSSSLNCGLSATASQIASFSAQTGKTCKEQISHKVCDVNYFGNPHGCFRKPSYKVHKYNGVEVCQDTKFRQIFGGSKRTKLEHCLNEGEDSFERNMSYCFLYALYMERVLKRYGEFPSADDFVYAYKQAINQERIDLMRLVAFYVNGY</sequence>
<dbReference type="RefSeq" id="WP_173501890.1">
    <property type="nucleotide sequence ID" value="NZ_JABSOD010000015.1"/>
</dbReference>
<evidence type="ECO:0000313" key="2">
    <source>
        <dbReference type="Proteomes" id="UP000523161"/>
    </source>
</evidence>
<protein>
    <submittedName>
        <fullName evidence="1">Uncharacterized protein</fullName>
    </submittedName>
</protein>
<name>A0A7Y5AST5_9GAMM</name>
<keyword evidence="2" id="KW-1185">Reference proteome</keyword>
<gene>
    <name evidence="1" type="ORF">HRH59_13955</name>
</gene>
<organism evidence="1 2">
    <name type="scientific">Rheinheimera lutimaris</name>
    <dbReference type="NCBI Taxonomy" id="2740584"/>
    <lineage>
        <taxon>Bacteria</taxon>
        <taxon>Pseudomonadati</taxon>
        <taxon>Pseudomonadota</taxon>
        <taxon>Gammaproteobacteria</taxon>
        <taxon>Chromatiales</taxon>
        <taxon>Chromatiaceae</taxon>
        <taxon>Rheinheimera</taxon>
    </lineage>
</organism>
<proteinExistence type="predicted"/>
<accession>A0A7Y5AST5</accession>